<organism evidence="2 3">
    <name type="scientific">Triparma laevis f. longispina</name>
    <dbReference type="NCBI Taxonomy" id="1714387"/>
    <lineage>
        <taxon>Eukaryota</taxon>
        <taxon>Sar</taxon>
        <taxon>Stramenopiles</taxon>
        <taxon>Ochrophyta</taxon>
        <taxon>Bolidophyceae</taxon>
        <taxon>Parmales</taxon>
        <taxon>Triparmaceae</taxon>
        <taxon>Triparma</taxon>
    </lineage>
</organism>
<evidence type="ECO:0000313" key="2">
    <source>
        <dbReference type="EMBL" id="GMI18556.1"/>
    </source>
</evidence>
<dbReference type="EMBL" id="BRXW01000338">
    <property type="protein sequence ID" value="GMI18556.1"/>
    <property type="molecule type" value="Genomic_DNA"/>
</dbReference>
<name>A0A9W7FV11_9STRA</name>
<gene>
    <name evidence="2" type="ORF">TrLO_g8937</name>
</gene>
<keyword evidence="1" id="KW-0732">Signal</keyword>
<protein>
    <recommendedName>
        <fullName evidence="4">WW domain-containing protein</fullName>
    </recommendedName>
</protein>
<evidence type="ECO:0000313" key="3">
    <source>
        <dbReference type="Proteomes" id="UP001165122"/>
    </source>
</evidence>
<reference evidence="3" key="1">
    <citation type="journal article" date="2023" name="Commun. Biol.">
        <title>Genome analysis of Parmales, the sister group of diatoms, reveals the evolutionary specialization of diatoms from phago-mixotrophs to photoautotrophs.</title>
        <authorList>
            <person name="Ban H."/>
            <person name="Sato S."/>
            <person name="Yoshikawa S."/>
            <person name="Yamada K."/>
            <person name="Nakamura Y."/>
            <person name="Ichinomiya M."/>
            <person name="Sato N."/>
            <person name="Blanc-Mathieu R."/>
            <person name="Endo H."/>
            <person name="Kuwata A."/>
            <person name="Ogata H."/>
        </authorList>
    </citation>
    <scope>NUCLEOTIDE SEQUENCE [LARGE SCALE GENOMIC DNA]</scope>
    <source>
        <strain evidence="3">NIES 3700</strain>
    </source>
</reference>
<evidence type="ECO:0008006" key="4">
    <source>
        <dbReference type="Google" id="ProtNLM"/>
    </source>
</evidence>
<accession>A0A9W7FV11</accession>
<dbReference type="OrthoDB" id="204618at2759"/>
<dbReference type="Proteomes" id="UP001165122">
    <property type="component" value="Unassembled WGS sequence"/>
</dbReference>
<dbReference type="InterPro" id="IPR009858">
    <property type="entry name" value="DUF1415"/>
</dbReference>
<dbReference type="Pfam" id="PF07209">
    <property type="entry name" value="DUF1415"/>
    <property type="match status" value="1"/>
</dbReference>
<feature type="signal peptide" evidence="1">
    <location>
        <begin position="1"/>
        <end position="21"/>
    </location>
</feature>
<keyword evidence="3" id="KW-1185">Reference proteome</keyword>
<dbReference type="AlphaFoldDB" id="A0A9W7FV11"/>
<proteinExistence type="predicted"/>
<evidence type="ECO:0000256" key="1">
    <source>
        <dbReference type="SAM" id="SignalP"/>
    </source>
</evidence>
<sequence length="396" mass="44396">MKSPPTYLLSSLLLLIPFTLSYSPPLLPFLKSFYSTLSFPSPSSSSQRITLNVDEKRSIDPRNRIPDFLNAYNQLSPLLNTPEVEVTEDGYVVPEYTPEEYEVPGDDVNRFMSEWIQKTVCNLQLCPYTHTSTIAGENIKNVSPGTVHYRTSPLGPLGLSNFYKLCDDILSNNEVDYNSGILTFPNVPFTSFLQFTELCKFGLDFTGLETRIQLVYFHPKYTRDEVTPIDQLVYGHLPPTEWYPYMADVIGRGEVVEDLGMQDYQRRSPWPMINVLRGEQLARATGGNSVVDLEVGGGEVRKASGLSTYVRNGKRLDEIGRTKLDSIIRAHGGTDFSLTSSADEAASTTTTTTATATSTAATAITTTAPTTTQRVWSEEYQRYYVYDPETNESHWE</sequence>
<comment type="caution">
    <text evidence="2">The sequence shown here is derived from an EMBL/GenBank/DDBJ whole genome shotgun (WGS) entry which is preliminary data.</text>
</comment>
<feature type="chain" id="PRO_5040751126" description="WW domain-containing protein" evidence="1">
    <location>
        <begin position="22"/>
        <end position="396"/>
    </location>
</feature>